<dbReference type="InterPro" id="IPR003423">
    <property type="entry name" value="OMP_efflux"/>
</dbReference>
<dbReference type="EMBL" id="JAUJEB010000002">
    <property type="protein sequence ID" value="MDN5213320.1"/>
    <property type="molecule type" value="Genomic_DNA"/>
</dbReference>
<comment type="subcellular location">
    <subcellularLocation>
        <location evidence="1">Cell outer membrane</location>
    </subcellularLocation>
</comment>
<comment type="caution">
    <text evidence="8">The sequence shown here is derived from an EMBL/GenBank/DDBJ whole genome shotgun (WGS) entry which is preliminary data.</text>
</comment>
<dbReference type="Proteomes" id="UP001172083">
    <property type="component" value="Unassembled WGS sequence"/>
</dbReference>
<dbReference type="SUPFAM" id="SSF56954">
    <property type="entry name" value="Outer membrane efflux proteins (OEP)"/>
    <property type="match status" value="1"/>
</dbReference>
<evidence type="ECO:0000313" key="9">
    <source>
        <dbReference type="Proteomes" id="UP001172083"/>
    </source>
</evidence>
<proteinExistence type="inferred from homology"/>
<evidence type="ECO:0000313" key="8">
    <source>
        <dbReference type="EMBL" id="MDN5213320.1"/>
    </source>
</evidence>
<evidence type="ECO:0000256" key="2">
    <source>
        <dbReference type="ARBA" id="ARBA00007613"/>
    </source>
</evidence>
<comment type="similarity">
    <text evidence="2">Belongs to the outer membrane factor (OMF) (TC 1.B.17) family.</text>
</comment>
<keyword evidence="5" id="KW-0812">Transmembrane</keyword>
<gene>
    <name evidence="8" type="ORF">QQ020_14720</name>
</gene>
<sequence length="495" mass="57177">MLKNITFSLALFFLFKAKCNAQDSLNVIKLTLSDVVLLAIEQSPSIKYHQNRNVNNHWRWKNFQANFRPQLGISGDLPDYRVSNEPITQPDGSLEFRQISQLRTTADLSLTQIIPQTGTTIYGASSLYRVQDYNKNSTEWSGSPFYIGFVQPLFAYNWWKWSRMTEPLIYEEAQKRYVESVERVSLSSAQRFFSYLRVQTNYNLAANNLKNSEDNLRIAEVKRKLGKISENDFSRIKLSVLNAKKSLTNSSIALKNADFELKSYIGMDQNTNIQLVVPLEMSLFYIDPELALVQTLANRKEGPEFERRLIEADRDLTKAKRNTGLSTTLRGSYGTSKNALSLSEVYEETEKQQMLRLTLKVPILDWGKAASAVKLAESRRELVLYDVEREKLNFEREVVVEVEQFNLLKDQLETAKEADKVAENGYLIALKKFQNGEISITDLNISLSEREKAKRDYIASIEDYWESYHYLRILTLYDFELNDKIVYINPTLSPN</sequence>
<evidence type="ECO:0000256" key="5">
    <source>
        <dbReference type="ARBA" id="ARBA00022692"/>
    </source>
</evidence>
<dbReference type="RefSeq" id="WP_346758659.1">
    <property type="nucleotide sequence ID" value="NZ_JAUJEB010000002.1"/>
</dbReference>
<evidence type="ECO:0000256" key="3">
    <source>
        <dbReference type="ARBA" id="ARBA00022448"/>
    </source>
</evidence>
<dbReference type="PANTHER" id="PTHR30026">
    <property type="entry name" value="OUTER MEMBRANE PROTEIN TOLC"/>
    <property type="match status" value="1"/>
</dbReference>
<protein>
    <submittedName>
        <fullName evidence="8">TolC family protein</fullName>
    </submittedName>
</protein>
<keyword evidence="9" id="KW-1185">Reference proteome</keyword>
<dbReference type="PANTHER" id="PTHR30026:SF20">
    <property type="entry name" value="OUTER MEMBRANE PROTEIN TOLC"/>
    <property type="match status" value="1"/>
</dbReference>
<evidence type="ECO:0000256" key="6">
    <source>
        <dbReference type="ARBA" id="ARBA00023136"/>
    </source>
</evidence>
<keyword evidence="3" id="KW-0813">Transport</keyword>
<dbReference type="InterPro" id="IPR051906">
    <property type="entry name" value="TolC-like"/>
</dbReference>
<keyword evidence="6" id="KW-0472">Membrane</keyword>
<keyword evidence="7" id="KW-0998">Cell outer membrane</keyword>
<dbReference type="Gene3D" id="1.20.1600.10">
    <property type="entry name" value="Outer membrane efflux proteins (OEP)"/>
    <property type="match status" value="1"/>
</dbReference>
<name>A0ABT8L963_9BACT</name>
<evidence type="ECO:0000256" key="4">
    <source>
        <dbReference type="ARBA" id="ARBA00022452"/>
    </source>
</evidence>
<accession>A0ABT8L963</accession>
<evidence type="ECO:0000256" key="1">
    <source>
        <dbReference type="ARBA" id="ARBA00004442"/>
    </source>
</evidence>
<dbReference type="Pfam" id="PF02321">
    <property type="entry name" value="OEP"/>
    <property type="match status" value="1"/>
</dbReference>
<evidence type="ECO:0000256" key="7">
    <source>
        <dbReference type="ARBA" id="ARBA00023237"/>
    </source>
</evidence>
<keyword evidence="4" id="KW-1134">Transmembrane beta strand</keyword>
<organism evidence="8 9">
    <name type="scientific">Agaribacillus aureus</name>
    <dbReference type="NCBI Taxonomy" id="3051825"/>
    <lineage>
        <taxon>Bacteria</taxon>
        <taxon>Pseudomonadati</taxon>
        <taxon>Bacteroidota</taxon>
        <taxon>Cytophagia</taxon>
        <taxon>Cytophagales</taxon>
        <taxon>Splendidivirgaceae</taxon>
        <taxon>Agaribacillus</taxon>
    </lineage>
</organism>
<reference evidence="8" key="1">
    <citation type="submission" date="2023-06" db="EMBL/GenBank/DDBJ databases">
        <title>Genomic of Agaribacillus aureum.</title>
        <authorList>
            <person name="Wang G."/>
        </authorList>
    </citation>
    <scope>NUCLEOTIDE SEQUENCE</scope>
    <source>
        <strain evidence="8">BMA12</strain>
    </source>
</reference>